<name>A0A915IMV5_ROMCU</name>
<evidence type="ECO:0000313" key="1">
    <source>
        <dbReference type="Proteomes" id="UP000887565"/>
    </source>
</evidence>
<accession>A0A915IMV5</accession>
<organism evidence="1 2">
    <name type="scientific">Romanomermis culicivorax</name>
    <name type="common">Nematode worm</name>
    <dbReference type="NCBI Taxonomy" id="13658"/>
    <lineage>
        <taxon>Eukaryota</taxon>
        <taxon>Metazoa</taxon>
        <taxon>Ecdysozoa</taxon>
        <taxon>Nematoda</taxon>
        <taxon>Enoplea</taxon>
        <taxon>Dorylaimia</taxon>
        <taxon>Mermithida</taxon>
        <taxon>Mermithoidea</taxon>
        <taxon>Mermithidae</taxon>
        <taxon>Romanomermis</taxon>
    </lineage>
</organism>
<reference evidence="2" key="1">
    <citation type="submission" date="2022-11" db="UniProtKB">
        <authorList>
            <consortium name="WormBaseParasite"/>
        </authorList>
    </citation>
    <scope>IDENTIFICATION</scope>
</reference>
<dbReference type="AlphaFoldDB" id="A0A915IMV5"/>
<evidence type="ECO:0000313" key="2">
    <source>
        <dbReference type="WBParaSite" id="nRc.2.0.1.t14783-RA"/>
    </source>
</evidence>
<keyword evidence="1" id="KW-1185">Reference proteome</keyword>
<dbReference type="WBParaSite" id="nRc.2.0.1.t14783-RA">
    <property type="protein sequence ID" value="nRc.2.0.1.t14783-RA"/>
    <property type="gene ID" value="nRc.2.0.1.g14783"/>
</dbReference>
<protein>
    <submittedName>
        <fullName evidence="2">Uncharacterized protein</fullName>
    </submittedName>
</protein>
<dbReference type="Proteomes" id="UP000887565">
    <property type="component" value="Unplaced"/>
</dbReference>
<sequence length="78" mass="9424">MRTLKYLPRKWAPQPGACNWDLRQTLPTLFAILSFLHWLKVHQFFCFLEYLNFGLCIRLGKKFLPKKNLYHVSRPFII</sequence>
<proteinExistence type="predicted"/>